<gene>
    <name evidence="1" type="ORF">U771_01880</name>
</gene>
<dbReference type="Proteomes" id="UP000018725">
    <property type="component" value="Chromosome"/>
</dbReference>
<sequence>MRIPESLKEMENLTELRKSEIAKMFSPHLKSLDNYKILIIKLVQIIGAYKPSGGVDIAVRNFIADTYDLLDGAVAVIKLGLPNAAAPLIRRIYENVSLMNAFIIDKKLYDKWFRGQEVVNKEVRKVLNTSPAGEALERTQALYYQLSDKAHPSRIAISDRFLGAGNPFTLGPVMTPSVALVSDTLVRLLSLVFWFTACAALYYKPVISSRHSHFIKLYETTSTHALDINEKLAGKLDQLYEEEDFTDIERNPPA</sequence>
<accession>A0ACA7NZ08</accession>
<evidence type="ECO:0000313" key="2">
    <source>
        <dbReference type="Proteomes" id="UP000018725"/>
    </source>
</evidence>
<reference evidence="1 2" key="1">
    <citation type="journal article" date="2014" name="Genome Announc.">
        <title>Complete Genome Sequence of Pseudomonas sp. Strain TKP, Isolated from a gamma-Hexachlorocyclohexane-Degrading Mixed Culture.</title>
        <authorList>
            <person name="Ohtsubo Y."/>
            <person name="Kishida K."/>
            <person name="Sato T."/>
            <person name="Tabata M."/>
            <person name="Kawasumi T."/>
            <person name="Ogura Y."/>
            <person name="Hayashi T."/>
            <person name="Tsuda M."/>
            <person name="Nagata Y."/>
        </authorList>
    </citation>
    <scope>NUCLEOTIDE SEQUENCE [LARGE SCALE GENOMIC DNA]</scope>
    <source>
        <strain evidence="1 2">TKP</strain>
    </source>
</reference>
<organism evidence="1 2">
    <name type="scientific">Pseudomonas gorinensis</name>
    <dbReference type="NCBI Taxonomy" id="3240790"/>
    <lineage>
        <taxon>Bacteria</taxon>
        <taxon>Pseudomonadati</taxon>
        <taxon>Pseudomonadota</taxon>
        <taxon>Gammaproteobacteria</taxon>
        <taxon>Pseudomonadales</taxon>
        <taxon>Pseudomonadaceae</taxon>
        <taxon>Pseudomonas</taxon>
    </lineage>
</organism>
<protein>
    <submittedName>
        <fullName evidence="1">Uncharacterized protein</fullName>
    </submittedName>
</protein>
<dbReference type="EMBL" id="CP006852">
    <property type="protein sequence ID" value="AHC32936.1"/>
    <property type="molecule type" value="Genomic_DNA"/>
</dbReference>
<name>A0ACA7NZ08_9PSED</name>
<keyword evidence="2" id="KW-1185">Reference proteome</keyword>
<proteinExistence type="predicted"/>
<evidence type="ECO:0000313" key="1">
    <source>
        <dbReference type="EMBL" id="AHC32936.1"/>
    </source>
</evidence>